<name>A0ABP7GVA7_9ACTN</name>
<gene>
    <name evidence="2" type="ORF">GCM10022403_007400</name>
</gene>
<dbReference type="EMBL" id="BAABDE010000005">
    <property type="protein sequence ID" value="GAA3775022.1"/>
    <property type="molecule type" value="Genomic_DNA"/>
</dbReference>
<evidence type="ECO:0000256" key="1">
    <source>
        <dbReference type="SAM" id="MobiDB-lite"/>
    </source>
</evidence>
<comment type="caution">
    <text evidence="2">The sequence shown here is derived from an EMBL/GenBank/DDBJ whole genome shotgun (WGS) entry which is preliminary data.</text>
</comment>
<organism evidence="2 3">
    <name type="scientific">Streptomyces coacervatus</name>
    <dbReference type="NCBI Taxonomy" id="647381"/>
    <lineage>
        <taxon>Bacteria</taxon>
        <taxon>Bacillati</taxon>
        <taxon>Actinomycetota</taxon>
        <taxon>Actinomycetes</taxon>
        <taxon>Kitasatosporales</taxon>
        <taxon>Streptomycetaceae</taxon>
        <taxon>Streptomyces</taxon>
    </lineage>
</organism>
<sequence length="66" mass="6952">MLDGRDADDPAGEDEAVESEEDGEGDAQAAEGGARHGVVRSDFVYYRHKVRLGGGEGQGKEVVTCT</sequence>
<feature type="compositionally biased region" description="Acidic residues" evidence="1">
    <location>
        <begin position="9"/>
        <end position="25"/>
    </location>
</feature>
<accession>A0ABP7GVA7</accession>
<keyword evidence="3" id="KW-1185">Reference proteome</keyword>
<evidence type="ECO:0000313" key="3">
    <source>
        <dbReference type="Proteomes" id="UP001501009"/>
    </source>
</evidence>
<evidence type="ECO:0000313" key="2">
    <source>
        <dbReference type="EMBL" id="GAA3775022.1"/>
    </source>
</evidence>
<proteinExistence type="predicted"/>
<feature type="region of interest" description="Disordered" evidence="1">
    <location>
        <begin position="1"/>
        <end position="35"/>
    </location>
</feature>
<dbReference type="Proteomes" id="UP001501009">
    <property type="component" value="Unassembled WGS sequence"/>
</dbReference>
<reference evidence="3" key="1">
    <citation type="journal article" date="2019" name="Int. J. Syst. Evol. Microbiol.">
        <title>The Global Catalogue of Microorganisms (GCM) 10K type strain sequencing project: providing services to taxonomists for standard genome sequencing and annotation.</title>
        <authorList>
            <consortium name="The Broad Institute Genomics Platform"/>
            <consortium name="The Broad Institute Genome Sequencing Center for Infectious Disease"/>
            <person name="Wu L."/>
            <person name="Ma J."/>
        </authorList>
    </citation>
    <scope>NUCLEOTIDE SEQUENCE [LARGE SCALE GENOMIC DNA]</scope>
    <source>
        <strain evidence="3">JCM 17138</strain>
    </source>
</reference>
<protein>
    <submittedName>
        <fullName evidence="2">Uncharacterized protein</fullName>
    </submittedName>
</protein>